<gene>
    <name evidence="2" type="ORF">ALC62_00555</name>
</gene>
<feature type="non-terminal residue" evidence="2">
    <location>
        <position position="1"/>
    </location>
</feature>
<keyword evidence="1" id="KW-0812">Transmembrane</keyword>
<dbReference type="EMBL" id="KQ976770">
    <property type="protein sequence ID" value="KYN08463.1"/>
    <property type="molecule type" value="Genomic_DNA"/>
</dbReference>
<keyword evidence="3" id="KW-1185">Reference proteome</keyword>
<keyword evidence="1" id="KW-0472">Membrane</keyword>
<dbReference type="Proteomes" id="UP000078542">
    <property type="component" value="Unassembled WGS sequence"/>
</dbReference>
<dbReference type="PANTHER" id="PTHR33050">
    <property type="entry name" value="REVERSE TRANSCRIPTASE DOMAIN-CONTAINING PROTEIN"/>
    <property type="match status" value="1"/>
</dbReference>
<protein>
    <recommendedName>
        <fullName evidence="4">Reverse transcriptase domain-containing protein</fullName>
    </recommendedName>
</protein>
<feature type="transmembrane region" description="Helical" evidence="1">
    <location>
        <begin position="73"/>
        <end position="93"/>
    </location>
</feature>
<evidence type="ECO:0008006" key="4">
    <source>
        <dbReference type="Google" id="ProtNLM"/>
    </source>
</evidence>
<sequence length="184" mass="20829">CLDNISATVDLLSSLGFLVNKRKGIFTPSRSCRFLGFLFDTDSFTVSIPPDKREKLLQMTLNMLSKSRCKIRYLASYIGSLISVCPAVQYGILHTKILERTKFLALSSSGDNFEAQLPLPVSLREDLLWWKAIFEDFSRKNSIRSGLFACEIFSDASLTGWGAVCIEERTHGFWSSEEKLFHIN</sequence>
<proteinExistence type="predicted"/>
<dbReference type="AlphaFoldDB" id="A0A151IQY7"/>
<evidence type="ECO:0000313" key="3">
    <source>
        <dbReference type="Proteomes" id="UP000078542"/>
    </source>
</evidence>
<reference evidence="2 3" key="1">
    <citation type="submission" date="2016-03" db="EMBL/GenBank/DDBJ databases">
        <title>Cyphomyrmex costatus WGS genome.</title>
        <authorList>
            <person name="Nygaard S."/>
            <person name="Hu H."/>
            <person name="Boomsma J."/>
            <person name="Zhang G."/>
        </authorList>
    </citation>
    <scope>NUCLEOTIDE SEQUENCE [LARGE SCALE GENOMIC DNA]</scope>
    <source>
        <strain evidence="2">MS0001</strain>
        <tissue evidence="2">Whole body</tissue>
    </source>
</reference>
<evidence type="ECO:0000256" key="1">
    <source>
        <dbReference type="SAM" id="Phobius"/>
    </source>
</evidence>
<keyword evidence="1" id="KW-1133">Transmembrane helix</keyword>
<dbReference type="InterPro" id="IPR052055">
    <property type="entry name" value="Hepadnavirus_pol/RT"/>
</dbReference>
<name>A0A151IQY7_9HYME</name>
<dbReference type="PANTHER" id="PTHR33050:SF7">
    <property type="entry name" value="RIBONUCLEASE H"/>
    <property type="match status" value="1"/>
</dbReference>
<dbReference type="STRING" id="456900.A0A151IQY7"/>
<organism evidence="2 3">
    <name type="scientific">Cyphomyrmex costatus</name>
    <dbReference type="NCBI Taxonomy" id="456900"/>
    <lineage>
        <taxon>Eukaryota</taxon>
        <taxon>Metazoa</taxon>
        <taxon>Ecdysozoa</taxon>
        <taxon>Arthropoda</taxon>
        <taxon>Hexapoda</taxon>
        <taxon>Insecta</taxon>
        <taxon>Pterygota</taxon>
        <taxon>Neoptera</taxon>
        <taxon>Endopterygota</taxon>
        <taxon>Hymenoptera</taxon>
        <taxon>Apocrita</taxon>
        <taxon>Aculeata</taxon>
        <taxon>Formicoidea</taxon>
        <taxon>Formicidae</taxon>
        <taxon>Myrmicinae</taxon>
        <taxon>Cyphomyrmex</taxon>
    </lineage>
</organism>
<evidence type="ECO:0000313" key="2">
    <source>
        <dbReference type="EMBL" id="KYN08463.1"/>
    </source>
</evidence>
<accession>A0A151IQY7</accession>